<evidence type="ECO:0000256" key="4">
    <source>
        <dbReference type="ARBA" id="ARBA00022980"/>
    </source>
</evidence>
<keyword evidence="4 6" id="KW-0689">Ribosomal protein</keyword>
<dbReference type="OMA" id="CASILCQ"/>
<dbReference type="InterPro" id="IPR000592">
    <property type="entry name" value="Ribosomal_eS27"/>
</dbReference>
<dbReference type="Gene3D" id="2.20.25.100">
    <property type="entry name" value="Zn-binding ribosomal proteins"/>
    <property type="match status" value="1"/>
</dbReference>
<comment type="cofactor">
    <cofactor evidence="1">
        <name>Zn(2+)</name>
        <dbReference type="ChEBI" id="CHEBI:29105"/>
    </cofactor>
</comment>
<evidence type="ECO:0000256" key="2">
    <source>
        <dbReference type="ARBA" id="ARBA00010919"/>
    </source>
</evidence>
<comment type="similarity">
    <text evidence="2">Belongs to the eukaryotic ribosomal protein eS27 family.</text>
</comment>
<sequence>MTLAVDLLNPTVASEERKHKLKRLVQSPNSYFMDVKCEGCFKFTTIFSHAQTVVVCSGCTNVLCQPTGGKVRLTEGCQFRKKSN</sequence>
<dbReference type="GO" id="GO:0003735">
    <property type="term" value="F:structural constituent of ribosome"/>
    <property type="evidence" value="ECO:0007669"/>
    <property type="project" value="InterPro"/>
</dbReference>
<dbReference type="HOGENOM" id="CLU_130128_3_0_1"/>
<evidence type="ECO:0000256" key="1">
    <source>
        <dbReference type="ARBA" id="ARBA00001947"/>
    </source>
</evidence>
<dbReference type="Proteomes" id="UP000030755">
    <property type="component" value="Unassembled WGS sequence"/>
</dbReference>
<gene>
    <name evidence="6" type="ORF">O9G_005139</name>
</gene>
<dbReference type="FunFam" id="2.20.25.100:FF:000001">
    <property type="entry name" value="40S ribosomal protein S27"/>
    <property type="match status" value="1"/>
</dbReference>
<dbReference type="GO" id="GO:0006412">
    <property type="term" value="P:translation"/>
    <property type="evidence" value="ECO:0007669"/>
    <property type="project" value="InterPro"/>
</dbReference>
<dbReference type="HAMAP" id="MF_00371">
    <property type="entry name" value="Ribosomal_eS27"/>
    <property type="match status" value="1"/>
</dbReference>
<dbReference type="InterPro" id="IPR011332">
    <property type="entry name" value="Ribosomal_zn-bd"/>
</dbReference>
<keyword evidence="7" id="KW-1185">Reference proteome</keyword>
<dbReference type="EMBL" id="KE560811">
    <property type="protein sequence ID" value="EPZ35573.1"/>
    <property type="molecule type" value="Genomic_DNA"/>
</dbReference>
<evidence type="ECO:0000256" key="5">
    <source>
        <dbReference type="ARBA" id="ARBA00023274"/>
    </source>
</evidence>
<dbReference type="Pfam" id="PF01667">
    <property type="entry name" value="Ribosomal_S27e"/>
    <property type="match status" value="1"/>
</dbReference>
<dbReference type="PANTHER" id="PTHR11594">
    <property type="entry name" value="40S RIBOSOMAL PROTEIN S27"/>
    <property type="match status" value="1"/>
</dbReference>
<keyword evidence="3" id="KW-0862">Zinc</keyword>
<protein>
    <submittedName>
        <fullName evidence="6">40S ribosomal protein S27</fullName>
    </submittedName>
</protein>
<proteinExistence type="inferred from homology"/>
<evidence type="ECO:0000313" key="6">
    <source>
        <dbReference type="EMBL" id="EPZ35573.1"/>
    </source>
</evidence>
<dbReference type="OrthoDB" id="5567124at2759"/>
<dbReference type="GO" id="GO:1990904">
    <property type="term" value="C:ribonucleoprotein complex"/>
    <property type="evidence" value="ECO:0007669"/>
    <property type="project" value="UniProtKB-KW"/>
</dbReference>
<organism evidence="6 7">
    <name type="scientific">Rozella allomycis (strain CSF55)</name>
    <dbReference type="NCBI Taxonomy" id="988480"/>
    <lineage>
        <taxon>Eukaryota</taxon>
        <taxon>Fungi</taxon>
        <taxon>Fungi incertae sedis</taxon>
        <taxon>Cryptomycota</taxon>
        <taxon>Cryptomycota incertae sedis</taxon>
        <taxon>Rozella</taxon>
    </lineage>
</organism>
<accession>A0A075B3T6</accession>
<evidence type="ECO:0000256" key="3">
    <source>
        <dbReference type="ARBA" id="ARBA00022833"/>
    </source>
</evidence>
<name>A0A075B3T6_ROZAC</name>
<dbReference type="GO" id="GO:0005840">
    <property type="term" value="C:ribosome"/>
    <property type="evidence" value="ECO:0007669"/>
    <property type="project" value="UniProtKB-KW"/>
</dbReference>
<evidence type="ECO:0000313" key="7">
    <source>
        <dbReference type="Proteomes" id="UP000030755"/>
    </source>
</evidence>
<dbReference type="AlphaFoldDB" id="A0A075B3T6"/>
<dbReference type="STRING" id="988480.A0A075B3T6"/>
<dbReference type="InterPro" id="IPR023407">
    <property type="entry name" value="Ribosomal_eS27_Zn-bd_dom_sf"/>
</dbReference>
<reference evidence="6 7" key="1">
    <citation type="journal article" date="2013" name="Curr. Biol.">
        <title>Shared signatures of parasitism and phylogenomics unite Cryptomycota and microsporidia.</title>
        <authorList>
            <person name="James T.Y."/>
            <person name="Pelin A."/>
            <person name="Bonen L."/>
            <person name="Ahrendt S."/>
            <person name="Sain D."/>
            <person name="Corradi N."/>
            <person name="Stajich J.E."/>
        </authorList>
    </citation>
    <scope>NUCLEOTIDE SEQUENCE [LARGE SCALE GENOMIC DNA]</scope>
    <source>
        <strain evidence="6 7">CSF55</strain>
    </source>
</reference>
<dbReference type="SUPFAM" id="SSF57829">
    <property type="entry name" value="Zn-binding ribosomal proteins"/>
    <property type="match status" value="1"/>
</dbReference>
<keyword evidence="5" id="KW-0687">Ribonucleoprotein</keyword>